<feature type="transmembrane region" description="Helical" evidence="6">
    <location>
        <begin position="298"/>
        <end position="318"/>
    </location>
</feature>
<sequence>MFSGGFHYICTHFKTFMKKKLKVGFWELIARIVLKNRIVILGVIVLITIFLALQWKNIRFSFTEANLLPDTHIVNKEYNAFLDMFGEEGNLIVVGVKDDAFFTPKAFAAWDKLMKDIKSQKEIDLIVSISDLKKLQKNDSLQTFELVPFVNQSKTINQEYLTSIKKELFEKMPFYEGLLFNKKNGTIRSAIYLDKKIVNTIHRKDYIINDFIPKIEAFEKETGIDLKVSGMPYIRTLNAKSITDEISLFIGASLLVTSLIFFFFFRSFRATLISIIIVVIGVMWTFGLLGLFHFEITVLTALVPSLVIVIGIPNCIFLTNKYQQEFISHGNKARALQRVITKVGTATLMTNLTTAAGFATFIVTQSELLREFGIISSLSIIALFFLCLIIIPIYYSYQPIPKKKHLEHLNRNYTRVFMTWIEKTVKYNRRYVYVVAIFLFLISSIGAFKIKTSGSLIEDMPKNTGFFQDILFFEKEFEGIMPLEITIDTKRKKGVMKLSTLKKMDELQKTIEEIPELSKPISILNLVKYSKQAYYNGNPEYYELPTSQEQSFILGYAKNATKDSKNNIMKSYVDSTGQVARITTFMRDIETGNMKKIETKLWTKINKVFPSDRYKVVMTGKALVFEKGTKYLLDNLVTSLLFAILLISLLMVFMFRSFKMVVVSLIPNLLPLMITAGLMGYFGIPLKPSTILVFSIAFGLSVDDTIHFLAQYRQELTNNNWKIKKSVFATIKESGISMFYTSVVLFAGFSVFMLSDFGGTVALGGLIAVTLIFGMLSNLMLLPCLVLTLNKSLANKQEFIEPKIDVLSKPTEEQEGPLKQ</sequence>
<feature type="transmembrane region" description="Helical" evidence="6">
    <location>
        <begin position="272"/>
        <end position="292"/>
    </location>
</feature>
<dbReference type="GO" id="GO:0005886">
    <property type="term" value="C:plasma membrane"/>
    <property type="evidence" value="ECO:0007669"/>
    <property type="project" value="UniProtKB-SubCell"/>
</dbReference>
<feature type="domain" description="SSD" evidence="7">
    <location>
        <begin position="272"/>
        <end position="397"/>
    </location>
</feature>
<feature type="transmembrane region" description="Helical" evidence="6">
    <location>
        <begin position="690"/>
        <end position="710"/>
    </location>
</feature>
<feature type="transmembrane region" description="Helical" evidence="6">
    <location>
        <begin position="339"/>
        <end position="362"/>
    </location>
</feature>
<gene>
    <name evidence="8" type="ORF">HJ01_01170</name>
</gene>
<dbReference type="PANTHER" id="PTHR33406:SF12">
    <property type="entry name" value="BLR2997 PROTEIN"/>
    <property type="match status" value="1"/>
</dbReference>
<dbReference type="eggNOG" id="COG1033">
    <property type="taxonomic scope" value="Bacteria"/>
</dbReference>
<feature type="transmembrane region" description="Helical" evidence="6">
    <location>
        <begin position="766"/>
        <end position="789"/>
    </location>
</feature>
<feature type="transmembrane region" description="Helical" evidence="6">
    <location>
        <begin position="636"/>
        <end position="655"/>
    </location>
</feature>
<feature type="domain" description="SSD" evidence="7">
    <location>
        <begin position="660"/>
        <end position="788"/>
    </location>
</feature>
<keyword evidence="2" id="KW-1003">Cell membrane</keyword>
<feature type="transmembrane region" description="Helical" evidence="6">
    <location>
        <begin position="731"/>
        <end position="754"/>
    </location>
</feature>
<comment type="subcellular location">
    <subcellularLocation>
        <location evidence="1">Cell membrane</location>
        <topology evidence="1">Multi-pass membrane protein</topology>
    </subcellularLocation>
</comment>
<evidence type="ECO:0000313" key="9">
    <source>
        <dbReference type="Proteomes" id="UP000005566"/>
    </source>
</evidence>
<feature type="transmembrane region" description="Helical" evidence="6">
    <location>
        <begin position="246"/>
        <end position="265"/>
    </location>
</feature>
<dbReference type="Pfam" id="PF03176">
    <property type="entry name" value="MMPL"/>
    <property type="match status" value="2"/>
</dbReference>
<evidence type="ECO:0000256" key="4">
    <source>
        <dbReference type="ARBA" id="ARBA00022989"/>
    </source>
</evidence>
<evidence type="ECO:0000256" key="5">
    <source>
        <dbReference type="ARBA" id="ARBA00023136"/>
    </source>
</evidence>
<evidence type="ECO:0000256" key="2">
    <source>
        <dbReference type="ARBA" id="ARBA00022475"/>
    </source>
</evidence>
<keyword evidence="4 6" id="KW-1133">Transmembrane helix</keyword>
<dbReference type="Gene3D" id="1.20.1640.10">
    <property type="entry name" value="Multidrug efflux transporter AcrB transmembrane domain"/>
    <property type="match status" value="2"/>
</dbReference>
<feature type="transmembrane region" description="Helical" evidence="6">
    <location>
        <begin position="662"/>
        <end position="684"/>
    </location>
</feature>
<keyword evidence="9" id="KW-1185">Reference proteome</keyword>
<evidence type="ECO:0000256" key="6">
    <source>
        <dbReference type="SAM" id="Phobius"/>
    </source>
</evidence>
<dbReference type="InterPro" id="IPR050545">
    <property type="entry name" value="Mycobact_MmpL"/>
</dbReference>
<reference evidence="8 9" key="1">
    <citation type="journal article" date="2014" name="Acta Crystallogr. D">
        <title>Structure-based characterization and antifreeze properties of a hyperactive ice-binding protein from the Antarctic bacterium Flavobacterium frigoris PS1.</title>
        <authorList>
            <person name="Do H."/>
            <person name="Kim S.J."/>
            <person name="Kim H.J."/>
            <person name="Lee J.H."/>
        </authorList>
    </citation>
    <scope>NUCLEOTIDE SEQUENCE [LARGE SCALE GENOMIC DNA]</scope>
    <source>
        <strain evidence="8 9">PS1</strain>
    </source>
</reference>
<evidence type="ECO:0000256" key="3">
    <source>
        <dbReference type="ARBA" id="ARBA00022692"/>
    </source>
</evidence>
<dbReference type="AlphaFoldDB" id="H7FPR0"/>
<dbReference type="Proteomes" id="UP000005566">
    <property type="component" value="Unassembled WGS sequence"/>
</dbReference>
<name>H7FPR0_FLAFP</name>
<evidence type="ECO:0000259" key="7">
    <source>
        <dbReference type="PROSITE" id="PS50156"/>
    </source>
</evidence>
<dbReference type="PATRIC" id="fig|1086011.3.peg.1144"/>
<feature type="transmembrane region" description="Helical" evidence="6">
    <location>
        <begin position="431"/>
        <end position="450"/>
    </location>
</feature>
<evidence type="ECO:0000313" key="8">
    <source>
        <dbReference type="EMBL" id="EIA09264.1"/>
    </source>
</evidence>
<organism evidence="8 9">
    <name type="scientific">Flavobacterium frigoris (strain PS1)</name>
    <dbReference type="NCBI Taxonomy" id="1086011"/>
    <lineage>
        <taxon>Bacteria</taxon>
        <taxon>Pseudomonadati</taxon>
        <taxon>Bacteroidota</taxon>
        <taxon>Flavobacteriia</taxon>
        <taxon>Flavobacteriales</taxon>
        <taxon>Flavobacteriaceae</taxon>
        <taxon>Flavobacterium</taxon>
    </lineage>
</organism>
<accession>H7FPR0</accession>
<feature type="transmembrane region" description="Helical" evidence="6">
    <location>
        <begin position="38"/>
        <end position="55"/>
    </location>
</feature>
<keyword evidence="5 6" id="KW-0472">Membrane</keyword>
<protein>
    <submittedName>
        <fullName evidence="8">Integral membrane protein</fullName>
    </submittedName>
</protein>
<dbReference type="STRING" id="1086011.HJ01_01170"/>
<dbReference type="SUPFAM" id="SSF82866">
    <property type="entry name" value="Multidrug efflux transporter AcrB transmembrane domain"/>
    <property type="match status" value="2"/>
</dbReference>
<dbReference type="InterPro" id="IPR004869">
    <property type="entry name" value="MMPL_dom"/>
</dbReference>
<dbReference type="InterPro" id="IPR000731">
    <property type="entry name" value="SSD"/>
</dbReference>
<keyword evidence="3 6" id="KW-0812">Transmembrane</keyword>
<dbReference type="EMBL" id="AHKF01000015">
    <property type="protein sequence ID" value="EIA09264.1"/>
    <property type="molecule type" value="Genomic_DNA"/>
</dbReference>
<evidence type="ECO:0000256" key="1">
    <source>
        <dbReference type="ARBA" id="ARBA00004651"/>
    </source>
</evidence>
<proteinExistence type="predicted"/>
<feature type="transmembrane region" description="Helical" evidence="6">
    <location>
        <begin position="374"/>
        <end position="395"/>
    </location>
</feature>
<dbReference type="PROSITE" id="PS50156">
    <property type="entry name" value="SSD"/>
    <property type="match status" value="2"/>
</dbReference>
<comment type="caution">
    <text evidence="8">The sequence shown here is derived from an EMBL/GenBank/DDBJ whole genome shotgun (WGS) entry which is preliminary data.</text>
</comment>
<dbReference type="PANTHER" id="PTHR33406">
    <property type="entry name" value="MEMBRANE PROTEIN MJ1562-RELATED"/>
    <property type="match status" value="1"/>
</dbReference>